<dbReference type="Proteomes" id="UP000186922">
    <property type="component" value="Unassembled WGS sequence"/>
</dbReference>
<evidence type="ECO:0000313" key="2">
    <source>
        <dbReference type="Proteomes" id="UP000186922"/>
    </source>
</evidence>
<accession>A0A1D1VRI8</accession>
<proteinExistence type="predicted"/>
<evidence type="ECO:0000313" key="1">
    <source>
        <dbReference type="EMBL" id="GAV01169.1"/>
    </source>
</evidence>
<comment type="caution">
    <text evidence="1">The sequence shown here is derived from an EMBL/GenBank/DDBJ whole genome shotgun (WGS) entry which is preliminary data.</text>
</comment>
<sequence length="96" mass="10937">MASTYHWSDLVRSCRLPSFRPSSDPSVSGTRANAIRFSKRSRVPINTSKQFRAQQPSDLKSELGFHKHIRLATGKEHLFFNPFTVPLFVLLTPHAQ</sequence>
<protein>
    <submittedName>
        <fullName evidence="1">Uncharacterized protein</fullName>
    </submittedName>
</protein>
<dbReference type="AlphaFoldDB" id="A0A1D1VRI8"/>
<keyword evidence="2" id="KW-1185">Reference proteome</keyword>
<organism evidence="1 2">
    <name type="scientific">Ramazzottius varieornatus</name>
    <name type="common">Water bear</name>
    <name type="synonym">Tardigrade</name>
    <dbReference type="NCBI Taxonomy" id="947166"/>
    <lineage>
        <taxon>Eukaryota</taxon>
        <taxon>Metazoa</taxon>
        <taxon>Ecdysozoa</taxon>
        <taxon>Tardigrada</taxon>
        <taxon>Eutardigrada</taxon>
        <taxon>Parachela</taxon>
        <taxon>Hypsibioidea</taxon>
        <taxon>Ramazzottiidae</taxon>
        <taxon>Ramazzottius</taxon>
    </lineage>
</organism>
<dbReference type="EMBL" id="BDGG01000007">
    <property type="protein sequence ID" value="GAV01169.1"/>
    <property type="molecule type" value="Genomic_DNA"/>
</dbReference>
<gene>
    <name evidence="1" type="primary">RvY_11921</name>
    <name evidence="1" type="synonym">RvY_11921.1</name>
    <name evidence="1" type="ORF">RvY_11921-1</name>
</gene>
<reference evidence="1 2" key="1">
    <citation type="journal article" date="2016" name="Nat. Commun.">
        <title>Extremotolerant tardigrade genome and improved radiotolerance of human cultured cells by tardigrade-unique protein.</title>
        <authorList>
            <person name="Hashimoto T."/>
            <person name="Horikawa D.D."/>
            <person name="Saito Y."/>
            <person name="Kuwahara H."/>
            <person name="Kozuka-Hata H."/>
            <person name="Shin-I T."/>
            <person name="Minakuchi Y."/>
            <person name="Ohishi K."/>
            <person name="Motoyama A."/>
            <person name="Aizu T."/>
            <person name="Enomoto A."/>
            <person name="Kondo K."/>
            <person name="Tanaka S."/>
            <person name="Hara Y."/>
            <person name="Koshikawa S."/>
            <person name="Sagara H."/>
            <person name="Miura T."/>
            <person name="Yokobori S."/>
            <person name="Miyagawa K."/>
            <person name="Suzuki Y."/>
            <person name="Kubo T."/>
            <person name="Oyama M."/>
            <person name="Kohara Y."/>
            <person name="Fujiyama A."/>
            <person name="Arakawa K."/>
            <person name="Katayama T."/>
            <person name="Toyoda A."/>
            <person name="Kunieda T."/>
        </authorList>
    </citation>
    <scope>NUCLEOTIDE SEQUENCE [LARGE SCALE GENOMIC DNA]</scope>
    <source>
        <strain evidence="1 2">YOKOZUNA-1</strain>
    </source>
</reference>
<name>A0A1D1VRI8_RAMVA</name>